<keyword evidence="3" id="KW-1185">Reference proteome</keyword>
<dbReference type="AlphaFoldDB" id="A0A916SMU8"/>
<reference evidence="2" key="2">
    <citation type="submission" date="2020-09" db="EMBL/GenBank/DDBJ databases">
        <authorList>
            <person name="Sun Q."/>
            <person name="Zhou Y."/>
        </authorList>
    </citation>
    <scope>NUCLEOTIDE SEQUENCE</scope>
    <source>
        <strain evidence="2">CGMCC 1.15082</strain>
    </source>
</reference>
<dbReference type="InterPro" id="IPR036291">
    <property type="entry name" value="NAD(P)-bd_dom_sf"/>
</dbReference>
<dbReference type="GO" id="GO:0005737">
    <property type="term" value="C:cytoplasm"/>
    <property type="evidence" value="ECO:0007669"/>
    <property type="project" value="TreeGrafter"/>
</dbReference>
<dbReference type="InterPro" id="IPR051783">
    <property type="entry name" value="NAD(P)-dependent_oxidoreduct"/>
</dbReference>
<feature type="domain" description="NAD-dependent epimerase/dehydratase" evidence="1">
    <location>
        <begin position="10"/>
        <end position="172"/>
    </location>
</feature>
<organism evidence="2 3">
    <name type="scientific">Brucella endophytica</name>
    <dbReference type="NCBI Taxonomy" id="1963359"/>
    <lineage>
        <taxon>Bacteria</taxon>
        <taxon>Pseudomonadati</taxon>
        <taxon>Pseudomonadota</taxon>
        <taxon>Alphaproteobacteria</taxon>
        <taxon>Hyphomicrobiales</taxon>
        <taxon>Brucellaceae</taxon>
        <taxon>Brucella/Ochrobactrum group</taxon>
        <taxon>Brucella</taxon>
    </lineage>
</organism>
<dbReference type="RefSeq" id="WP_188826006.1">
    <property type="nucleotide sequence ID" value="NZ_BMHH01000024.1"/>
</dbReference>
<dbReference type="PANTHER" id="PTHR48079">
    <property type="entry name" value="PROTEIN YEEZ"/>
    <property type="match status" value="1"/>
</dbReference>
<dbReference type="InterPro" id="IPR001509">
    <property type="entry name" value="Epimerase_deHydtase"/>
</dbReference>
<accession>A0A916SMU8</accession>
<dbReference type="PANTHER" id="PTHR48079:SF6">
    <property type="entry name" value="NAD(P)-BINDING DOMAIN-CONTAINING PROTEIN-RELATED"/>
    <property type="match status" value="1"/>
</dbReference>
<evidence type="ECO:0000259" key="1">
    <source>
        <dbReference type="Pfam" id="PF01370"/>
    </source>
</evidence>
<dbReference type="EMBL" id="BMHH01000024">
    <property type="protein sequence ID" value="GGB08325.1"/>
    <property type="molecule type" value="Genomic_DNA"/>
</dbReference>
<evidence type="ECO:0000313" key="3">
    <source>
        <dbReference type="Proteomes" id="UP000646478"/>
    </source>
</evidence>
<dbReference type="GO" id="GO:0004029">
    <property type="term" value="F:aldehyde dehydrogenase (NAD+) activity"/>
    <property type="evidence" value="ECO:0007669"/>
    <property type="project" value="TreeGrafter"/>
</dbReference>
<dbReference type="Proteomes" id="UP000646478">
    <property type="component" value="Unassembled WGS sequence"/>
</dbReference>
<dbReference type="Pfam" id="PF01370">
    <property type="entry name" value="Epimerase"/>
    <property type="match status" value="1"/>
</dbReference>
<dbReference type="SUPFAM" id="SSF51735">
    <property type="entry name" value="NAD(P)-binding Rossmann-fold domains"/>
    <property type="match status" value="1"/>
</dbReference>
<reference evidence="2" key="1">
    <citation type="journal article" date="2014" name="Int. J. Syst. Evol. Microbiol.">
        <title>Complete genome sequence of Corynebacterium casei LMG S-19264T (=DSM 44701T), isolated from a smear-ripened cheese.</title>
        <authorList>
            <consortium name="US DOE Joint Genome Institute (JGI-PGF)"/>
            <person name="Walter F."/>
            <person name="Albersmeier A."/>
            <person name="Kalinowski J."/>
            <person name="Ruckert C."/>
        </authorList>
    </citation>
    <scope>NUCLEOTIDE SEQUENCE</scope>
    <source>
        <strain evidence="2">CGMCC 1.15082</strain>
    </source>
</reference>
<evidence type="ECO:0000313" key="2">
    <source>
        <dbReference type="EMBL" id="GGB08325.1"/>
    </source>
</evidence>
<protein>
    <submittedName>
        <fullName evidence="2">UDP-glucose 4-epimerase</fullName>
    </submittedName>
</protein>
<comment type="caution">
    <text evidence="2">The sequence shown here is derived from an EMBL/GenBank/DDBJ whole genome shotgun (WGS) entry which is preliminary data.</text>
</comment>
<sequence>MKSSENAKLAVTGASGFIGRAVLDEFSRQGIEARGISRGPAPGWVNSATQWAQVSSYADTEAMASALSGAQFVLHLADNPQRDTARGVGNAAAAANALGEAARRTSVQGIIFASSVYARMEEAGNSYGEGKRKAEEALLADGSIPTVVLRLPPVYGDGGRGGLNTLAALVRRGLPLPLGSANEPRNYLSRRNFIDLVRNMTAAGSDSWRQANGRIFEPSDASPISTRNLIIEMGKVMGKPARLLPVPVGLLRLAGKLAARQALVSGAIDGLAVESNTGLTNLFGWQPAEQMPQSLSFLMP</sequence>
<proteinExistence type="predicted"/>
<gene>
    <name evidence="2" type="ORF">GCM10011491_40450</name>
</gene>
<dbReference type="Gene3D" id="3.40.50.720">
    <property type="entry name" value="NAD(P)-binding Rossmann-like Domain"/>
    <property type="match status" value="1"/>
</dbReference>
<name>A0A916SMU8_9HYPH</name>